<dbReference type="Proteomes" id="UP000321310">
    <property type="component" value="Unassembled WGS sequence"/>
</dbReference>
<feature type="transmembrane region" description="Helical" evidence="1">
    <location>
        <begin position="44"/>
        <end position="66"/>
    </location>
</feature>
<comment type="caution">
    <text evidence="2">The sequence shown here is derived from an EMBL/GenBank/DDBJ whole genome shotgun (WGS) entry which is preliminary data.</text>
</comment>
<accession>A0A5C7DYF7</accession>
<sequence length="81" mass="9472">MDKYSKNDLLLQIKKERKIKYMACVISLIVIGIILWKTENYSNLSIIFGNILVPIVFLTIFVIGIISDNKAIRYYENNKFI</sequence>
<keyword evidence="1" id="KW-0472">Membrane</keyword>
<evidence type="ECO:0000313" key="3">
    <source>
        <dbReference type="Proteomes" id="UP000321310"/>
    </source>
</evidence>
<reference evidence="2 3" key="1">
    <citation type="submission" date="2019-07" db="EMBL/GenBank/DDBJ databases">
        <title>Rapid identification of Enteric Bacteria from Whole Genome Sequences (WGS) using Average Nucleotide Identity (ANI).</title>
        <authorList>
            <person name="Lane C."/>
        </authorList>
    </citation>
    <scope>NUCLEOTIDE SEQUENCE [LARGE SCALE GENOMIC DNA]</scope>
    <source>
        <strain evidence="2 3">2016D-0250</strain>
    </source>
</reference>
<keyword evidence="1" id="KW-0812">Transmembrane</keyword>
<evidence type="ECO:0000313" key="2">
    <source>
        <dbReference type="EMBL" id="TXE84752.1"/>
    </source>
</evidence>
<feature type="transmembrane region" description="Helical" evidence="1">
    <location>
        <begin position="21"/>
        <end position="38"/>
    </location>
</feature>
<dbReference type="AlphaFoldDB" id="A0A5C7DYF7"/>
<dbReference type="EMBL" id="VOWB01000008">
    <property type="protein sequence ID" value="TXE84752.1"/>
    <property type="molecule type" value="Genomic_DNA"/>
</dbReference>
<protein>
    <submittedName>
        <fullName evidence="2">Uncharacterized protein</fullName>
    </submittedName>
</protein>
<evidence type="ECO:0000256" key="1">
    <source>
        <dbReference type="SAM" id="Phobius"/>
    </source>
</evidence>
<name>A0A5C7DYF7_9BACT</name>
<proteinExistence type="predicted"/>
<keyword evidence="1" id="KW-1133">Transmembrane helix</keyword>
<organism evidence="2 3">
    <name type="scientific">Campylobacter peloridis</name>
    <dbReference type="NCBI Taxonomy" id="488546"/>
    <lineage>
        <taxon>Bacteria</taxon>
        <taxon>Pseudomonadati</taxon>
        <taxon>Campylobacterota</taxon>
        <taxon>Epsilonproteobacteria</taxon>
        <taxon>Campylobacterales</taxon>
        <taxon>Campylobacteraceae</taxon>
        <taxon>Campylobacter</taxon>
    </lineage>
</organism>
<dbReference type="RefSeq" id="WP_147574756.1">
    <property type="nucleotide sequence ID" value="NZ_VOWB01000008.1"/>
</dbReference>
<gene>
    <name evidence="2" type="ORF">FPD46_00520</name>
</gene>